<dbReference type="Pfam" id="PF22678">
    <property type="entry name" value="Cytochrom_c_NrfB-like"/>
    <property type="match status" value="1"/>
</dbReference>
<dbReference type="GO" id="GO:0016491">
    <property type="term" value="F:oxidoreductase activity"/>
    <property type="evidence" value="ECO:0007669"/>
    <property type="project" value="TreeGrafter"/>
</dbReference>
<dbReference type="KEGG" id="dko:I596_3766"/>
<dbReference type="Proteomes" id="UP000076830">
    <property type="component" value="Chromosome"/>
</dbReference>
<dbReference type="Gene3D" id="3.90.10.10">
    <property type="entry name" value="Cytochrome C3"/>
    <property type="match status" value="1"/>
</dbReference>
<dbReference type="SUPFAM" id="SSF48695">
    <property type="entry name" value="Multiheme cytochromes"/>
    <property type="match status" value="1"/>
</dbReference>
<dbReference type="InterPro" id="IPR010177">
    <property type="entry name" value="Paired_CXXCH_1"/>
</dbReference>
<sequence length="354" mass="37271">MLQPGPILLRILLATAAVAGAGLALLAPLPLPAQQSRDQLADMLPATNLSGEGKPIGDAPPGFAYAAVAHNPAAPDAKAVGEQVCTACHALENDHFSHTLHALGLRAAAAATPGAPVCEACHGPGSAHAAQPPEKGLIIGFTHGAGTPIEVQTQTCLACHQGGARDHWLGSVHQRNGLSCSDCHNPMGRVSPEGSMARTSINETCAQCHRDIRAQFDRRSHMPLPEGQMTCADCHNPHGSLTNPLLKTNSVNETCYQCHAEKRGPFLFEHAPVRGSCLNCHTPHGSNQLSLLVAPVPFLCQQCHSHLRHPNDLQTPQSLAGGPHPDERIMGRGCITCHAQIHGSNNPSGPRLHK</sequence>
<dbReference type="InterPro" id="IPR053875">
    <property type="entry name" value="Cytochrom_c_NrfB-like_dom"/>
</dbReference>
<evidence type="ECO:0000313" key="5">
    <source>
        <dbReference type="Proteomes" id="UP000076830"/>
    </source>
</evidence>
<evidence type="ECO:0000259" key="3">
    <source>
        <dbReference type="Pfam" id="PF22678"/>
    </source>
</evidence>
<dbReference type="PATRIC" id="fig|1300342.3.peg.3678"/>
<dbReference type="STRING" id="1300342.I596_3766"/>
<dbReference type="InterPro" id="IPR051829">
    <property type="entry name" value="Multiheme_Cytochr_ET"/>
</dbReference>
<dbReference type="InterPro" id="IPR036280">
    <property type="entry name" value="Multihaem_cyt_sf"/>
</dbReference>
<keyword evidence="1" id="KW-0732">Signal</keyword>
<feature type="domain" description="Doubled CXXCH motif" evidence="2">
    <location>
        <begin position="221"/>
        <end position="263"/>
    </location>
</feature>
<dbReference type="NCBIfam" id="TIGR03508">
    <property type="entry name" value="decahem_SO"/>
    <property type="match status" value="1"/>
</dbReference>
<feature type="domain" description="Cytochrome c-type protein NrfB-like" evidence="3">
    <location>
        <begin position="118"/>
        <end position="185"/>
    </location>
</feature>
<proteinExistence type="predicted"/>
<dbReference type="PANTHER" id="PTHR35038:SF6">
    <property type="entry name" value="SURFACE LOCALIZED DECAHEME CYTOCHROME C LIPOPROTEIN"/>
    <property type="match status" value="1"/>
</dbReference>
<protein>
    <submittedName>
        <fullName evidence="4">Cytochrome C family protein</fullName>
    </submittedName>
</protein>
<dbReference type="Pfam" id="PF09699">
    <property type="entry name" value="Paired_CXXCH_1"/>
    <property type="match status" value="2"/>
</dbReference>
<evidence type="ECO:0000256" key="1">
    <source>
        <dbReference type="ARBA" id="ARBA00022729"/>
    </source>
</evidence>
<name>A0A167HAR9_9GAMM</name>
<dbReference type="RefSeq" id="WP_083965704.1">
    <property type="nucleotide sequence ID" value="NZ_CP015249.1"/>
</dbReference>
<keyword evidence="5" id="KW-1185">Reference proteome</keyword>
<dbReference type="Gene3D" id="1.10.1130.10">
    <property type="entry name" value="Flavocytochrome C3, Chain A"/>
    <property type="match status" value="2"/>
</dbReference>
<organism evidence="4 5">
    <name type="scientific">Dokdonella koreensis DS-123</name>
    <dbReference type="NCBI Taxonomy" id="1300342"/>
    <lineage>
        <taxon>Bacteria</taxon>
        <taxon>Pseudomonadati</taxon>
        <taxon>Pseudomonadota</taxon>
        <taxon>Gammaproteobacteria</taxon>
        <taxon>Lysobacterales</taxon>
        <taxon>Rhodanobacteraceae</taxon>
        <taxon>Dokdonella</taxon>
    </lineage>
</organism>
<reference evidence="4 5" key="1">
    <citation type="submission" date="2016-04" db="EMBL/GenBank/DDBJ databases">
        <title>Complete genome sequence of Dokdonella koreensis DS-123T.</title>
        <authorList>
            <person name="Kim J.F."/>
            <person name="Lee H."/>
            <person name="Kwak M.-J."/>
        </authorList>
    </citation>
    <scope>NUCLEOTIDE SEQUENCE [LARGE SCALE GENOMIC DNA]</scope>
    <source>
        <strain evidence="4 5">DS-123</strain>
    </source>
</reference>
<gene>
    <name evidence="4" type="ORF">I596_3766</name>
</gene>
<evidence type="ECO:0000259" key="2">
    <source>
        <dbReference type="Pfam" id="PF09699"/>
    </source>
</evidence>
<dbReference type="AlphaFoldDB" id="A0A167HAR9"/>
<dbReference type="NCBIfam" id="TIGR01905">
    <property type="entry name" value="paired_CXXCH_1"/>
    <property type="match status" value="2"/>
</dbReference>
<dbReference type="EMBL" id="CP015249">
    <property type="protein sequence ID" value="ANB19749.1"/>
    <property type="molecule type" value="Genomic_DNA"/>
</dbReference>
<dbReference type="OrthoDB" id="9814800at2"/>
<dbReference type="InterPro" id="IPR020015">
    <property type="entry name" value="Decahaem_cyt-c_DmsE"/>
</dbReference>
<accession>A0A167HAR9</accession>
<dbReference type="PANTHER" id="PTHR35038">
    <property type="entry name" value="DISSIMILATORY SULFITE REDUCTASE SIRA"/>
    <property type="match status" value="1"/>
</dbReference>
<feature type="domain" description="Doubled CXXCH motif" evidence="2">
    <location>
        <begin position="270"/>
        <end position="307"/>
    </location>
</feature>
<evidence type="ECO:0000313" key="4">
    <source>
        <dbReference type="EMBL" id="ANB19749.1"/>
    </source>
</evidence>